<organism evidence="2 3">
    <name type="scientific">Phytophthora sojae (strain P6497)</name>
    <name type="common">Soybean stem and root rot agent</name>
    <name type="synonym">Phytophthora megasperma f. sp. glycines</name>
    <dbReference type="NCBI Taxonomy" id="1094619"/>
    <lineage>
        <taxon>Eukaryota</taxon>
        <taxon>Sar</taxon>
        <taxon>Stramenopiles</taxon>
        <taxon>Oomycota</taxon>
        <taxon>Peronosporomycetes</taxon>
        <taxon>Peronosporales</taxon>
        <taxon>Peronosporaceae</taxon>
        <taxon>Phytophthora</taxon>
    </lineage>
</organism>
<feature type="region of interest" description="Disordered" evidence="1">
    <location>
        <begin position="122"/>
        <end position="146"/>
    </location>
</feature>
<accession>G4Z2N0</accession>
<gene>
    <name evidence="2" type="ORF">PHYSODRAFT_299182</name>
</gene>
<feature type="compositionally biased region" description="Acidic residues" evidence="1">
    <location>
        <begin position="103"/>
        <end position="116"/>
    </location>
</feature>
<evidence type="ECO:0000256" key="1">
    <source>
        <dbReference type="SAM" id="MobiDB-lite"/>
    </source>
</evidence>
<dbReference type="KEGG" id="psoj:PHYSODRAFT_299182"/>
<dbReference type="RefSeq" id="XP_009524176.1">
    <property type="nucleotide sequence ID" value="XM_009525881.1"/>
</dbReference>
<name>G4Z2N0_PHYSP</name>
<sequence length="198" mass="21975">MTQTQRSKRLPPRAGSIAVVAGARPTVLVSNLELLERANALIGSETSDASYRESDEADVSDVFDDMIDAQRANHREQVLATTADVNVLRENDREIYTRLESDGASDEGCDSEDSSLEDWAMQDPQAQDDDTSSADETDNINDDDALIKMAKNRNEIKSWETLGGSQFQDPWKETQTIVGCMKAHGDRQMSFSRSRSPQ</sequence>
<feature type="compositionally biased region" description="Acidic residues" evidence="1">
    <location>
        <begin position="126"/>
        <end position="144"/>
    </location>
</feature>
<dbReference type="InParanoid" id="G4Z2N0"/>
<feature type="region of interest" description="Disordered" evidence="1">
    <location>
        <begin position="98"/>
        <end position="117"/>
    </location>
</feature>
<proteinExistence type="predicted"/>
<protein>
    <submittedName>
        <fullName evidence="2">Uncharacterized protein</fullName>
    </submittedName>
</protein>
<keyword evidence="3" id="KW-1185">Reference proteome</keyword>
<dbReference type="Proteomes" id="UP000002640">
    <property type="component" value="Unassembled WGS sequence"/>
</dbReference>
<evidence type="ECO:0000313" key="2">
    <source>
        <dbReference type="EMBL" id="EGZ21459.1"/>
    </source>
</evidence>
<dbReference type="AlphaFoldDB" id="G4Z2N0"/>
<dbReference type="GeneID" id="20641706"/>
<reference evidence="2 3" key="1">
    <citation type="journal article" date="2006" name="Science">
        <title>Phytophthora genome sequences uncover evolutionary origins and mechanisms of pathogenesis.</title>
        <authorList>
            <person name="Tyler B.M."/>
            <person name="Tripathy S."/>
            <person name="Zhang X."/>
            <person name="Dehal P."/>
            <person name="Jiang R.H."/>
            <person name="Aerts A."/>
            <person name="Arredondo F.D."/>
            <person name="Baxter L."/>
            <person name="Bensasson D."/>
            <person name="Beynon J.L."/>
            <person name="Chapman J."/>
            <person name="Damasceno C.M."/>
            <person name="Dorrance A.E."/>
            <person name="Dou D."/>
            <person name="Dickerman A.W."/>
            <person name="Dubchak I.L."/>
            <person name="Garbelotto M."/>
            <person name="Gijzen M."/>
            <person name="Gordon S.G."/>
            <person name="Govers F."/>
            <person name="Grunwald N.J."/>
            <person name="Huang W."/>
            <person name="Ivors K.L."/>
            <person name="Jones R.W."/>
            <person name="Kamoun S."/>
            <person name="Krampis K."/>
            <person name="Lamour K.H."/>
            <person name="Lee M.K."/>
            <person name="McDonald W.H."/>
            <person name="Medina M."/>
            <person name="Meijer H.J."/>
            <person name="Nordberg E.K."/>
            <person name="Maclean D.J."/>
            <person name="Ospina-Giraldo M.D."/>
            <person name="Morris P.F."/>
            <person name="Phuntumart V."/>
            <person name="Putnam N.H."/>
            <person name="Rash S."/>
            <person name="Rose J.K."/>
            <person name="Sakihama Y."/>
            <person name="Salamov A.A."/>
            <person name="Savidor A."/>
            <person name="Scheuring C.F."/>
            <person name="Smith B.M."/>
            <person name="Sobral B.W."/>
            <person name="Terry A."/>
            <person name="Torto-Alalibo T.A."/>
            <person name="Win J."/>
            <person name="Xu Z."/>
            <person name="Zhang H."/>
            <person name="Grigoriev I.V."/>
            <person name="Rokhsar D.S."/>
            <person name="Boore J.L."/>
        </authorList>
    </citation>
    <scope>NUCLEOTIDE SEQUENCE [LARGE SCALE GENOMIC DNA]</scope>
    <source>
        <strain evidence="2 3">P6497</strain>
    </source>
</reference>
<dbReference type="EMBL" id="JH159153">
    <property type="protein sequence ID" value="EGZ21459.1"/>
    <property type="molecule type" value="Genomic_DNA"/>
</dbReference>
<evidence type="ECO:0000313" key="3">
    <source>
        <dbReference type="Proteomes" id="UP000002640"/>
    </source>
</evidence>